<dbReference type="EMBL" id="CP144690">
    <property type="protein sequence ID" value="WVY89674.1"/>
    <property type="molecule type" value="Genomic_DNA"/>
</dbReference>
<gene>
    <name evidence="2" type="ORF">V8G54_035188</name>
</gene>
<feature type="region of interest" description="Disordered" evidence="1">
    <location>
        <begin position="132"/>
        <end position="165"/>
    </location>
</feature>
<accession>A0AAQ3MEU5</accession>
<feature type="compositionally biased region" description="Basic and acidic residues" evidence="1">
    <location>
        <begin position="137"/>
        <end position="147"/>
    </location>
</feature>
<dbReference type="Proteomes" id="UP001374535">
    <property type="component" value="Chromosome 11"/>
</dbReference>
<name>A0AAQ3MEU5_VIGMU</name>
<evidence type="ECO:0000313" key="2">
    <source>
        <dbReference type="EMBL" id="WVY89674.1"/>
    </source>
</evidence>
<sequence>MQGEKCKLQAELPKPKASYINSALPRRSIMQMGIIIAIARAKEYLLDLPDGATLEQEKESCEPTSRWHSELAATLFPQLGNGPNTSLKCLNVESNAKTIGRSFDDGCTKTPPSTRKSLIVFLYQMKSEANAATYRNTKREEPPEYPRRSPYALAPSPQEQERPSRPCALAASLLRLRRTLPLDDVKEKTLFGLRATPEKNQDEEGEKKSRPLAQCRYKQGRKVLVSNREEEEDKQPLSQRRTLQCWDYILDEESSWRRKKKALEARGGRKNIFRETEVVSHCVRRTVSLCRKDMCSQQVLYASVVDLTEAAPITLRFFLNRDI</sequence>
<evidence type="ECO:0000313" key="3">
    <source>
        <dbReference type="Proteomes" id="UP001374535"/>
    </source>
</evidence>
<organism evidence="2 3">
    <name type="scientific">Vigna mungo</name>
    <name type="common">Black gram</name>
    <name type="synonym">Phaseolus mungo</name>
    <dbReference type="NCBI Taxonomy" id="3915"/>
    <lineage>
        <taxon>Eukaryota</taxon>
        <taxon>Viridiplantae</taxon>
        <taxon>Streptophyta</taxon>
        <taxon>Embryophyta</taxon>
        <taxon>Tracheophyta</taxon>
        <taxon>Spermatophyta</taxon>
        <taxon>Magnoliopsida</taxon>
        <taxon>eudicotyledons</taxon>
        <taxon>Gunneridae</taxon>
        <taxon>Pentapetalae</taxon>
        <taxon>rosids</taxon>
        <taxon>fabids</taxon>
        <taxon>Fabales</taxon>
        <taxon>Fabaceae</taxon>
        <taxon>Papilionoideae</taxon>
        <taxon>50 kb inversion clade</taxon>
        <taxon>NPAAA clade</taxon>
        <taxon>indigoferoid/millettioid clade</taxon>
        <taxon>Phaseoleae</taxon>
        <taxon>Vigna</taxon>
    </lineage>
</organism>
<proteinExistence type="predicted"/>
<evidence type="ECO:0000256" key="1">
    <source>
        <dbReference type="SAM" id="MobiDB-lite"/>
    </source>
</evidence>
<dbReference type="AlphaFoldDB" id="A0AAQ3MEU5"/>
<keyword evidence="3" id="KW-1185">Reference proteome</keyword>
<protein>
    <submittedName>
        <fullName evidence="2">Uncharacterized protein</fullName>
    </submittedName>
</protein>
<reference evidence="2 3" key="1">
    <citation type="journal article" date="2023" name="Life. Sci Alliance">
        <title>Evolutionary insights into 3D genome organization and epigenetic landscape of Vigna mungo.</title>
        <authorList>
            <person name="Junaid A."/>
            <person name="Singh B."/>
            <person name="Bhatia S."/>
        </authorList>
    </citation>
    <scope>NUCLEOTIDE SEQUENCE [LARGE SCALE GENOMIC DNA]</scope>
    <source>
        <strain evidence="2">Urdbean</strain>
    </source>
</reference>